<dbReference type="InterPro" id="IPR009057">
    <property type="entry name" value="Homeodomain-like_sf"/>
</dbReference>
<dbReference type="GO" id="GO:0003700">
    <property type="term" value="F:DNA-binding transcription factor activity"/>
    <property type="evidence" value="ECO:0007669"/>
    <property type="project" value="InterPro"/>
</dbReference>
<dbReference type="InterPro" id="IPR020449">
    <property type="entry name" value="Tscrpt_reg_AraC-type_HTH"/>
</dbReference>
<dbReference type="AlphaFoldDB" id="A0A1I7DYT4"/>
<keyword evidence="1" id="KW-0805">Transcription regulation</keyword>
<dbReference type="PANTHER" id="PTHR47893">
    <property type="entry name" value="REGULATORY PROTEIN PCHR"/>
    <property type="match status" value="1"/>
</dbReference>
<keyword evidence="6" id="KW-1185">Reference proteome</keyword>
<dbReference type="Pfam" id="PF12833">
    <property type="entry name" value="HTH_18"/>
    <property type="match status" value="1"/>
</dbReference>
<evidence type="ECO:0000256" key="3">
    <source>
        <dbReference type="ARBA" id="ARBA00023163"/>
    </source>
</evidence>
<dbReference type="SUPFAM" id="SSF46689">
    <property type="entry name" value="Homeodomain-like"/>
    <property type="match status" value="1"/>
</dbReference>
<accession>A0A1I7DYT4</accession>
<dbReference type="InterPro" id="IPR053142">
    <property type="entry name" value="PchR_regulatory_protein"/>
</dbReference>
<name>A0A1I7DYT4_9HYPH</name>
<gene>
    <name evidence="5" type="ORF">SAMN05444141_11343</name>
</gene>
<dbReference type="RefSeq" id="WP_083417529.1">
    <property type="nucleotide sequence ID" value="NZ_FPBD01000013.1"/>
</dbReference>
<dbReference type="InterPro" id="IPR018062">
    <property type="entry name" value="HTH_AraC-typ_CS"/>
</dbReference>
<sequence>MSRFPMHADRLLPSEKDIHNEIKKTTPFQINNCNVTGTLENYEFDKGCQVRVVVLNTKRDFAIDFASFRNEDCVISGNYLLHGTMFTRLPNGTEFELTPKKANLVKSPPSRSHFQFSKGQQIHLFTYSLSESYLSRCLGEQVPASLAPFLDVKELNYQLLEFCPTADMRQLIEKVFACQFNGALRMLFIEGAMLQLIALKAKLFIEGETLAELNALPDWEAAQIKAAYKMLVSDLTCPPTLSELSCKVNLGERRLNEGFKKLFGDSAFGILRNERLESARRALERGDVPLKQISYRVGYRHTNNFIQAFTKYFGISPTKYKRSLNLDTPDG</sequence>
<evidence type="ECO:0000259" key="4">
    <source>
        <dbReference type="PROSITE" id="PS01124"/>
    </source>
</evidence>
<dbReference type="PROSITE" id="PS01124">
    <property type="entry name" value="HTH_ARAC_FAMILY_2"/>
    <property type="match status" value="1"/>
</dbReference>
<evidence type="ECO:0000313" key="6">
    <source>
        <dbReference type="Proteomes" id="UP000183371"/>
    </source>
</evidence>
<keyword evidence="2 5" id="KW-0238">DNA-binding</keyword>
<dbReference type="PROSITE" id="PS00041">
    <property type="entry name" value="HTH_ARAC_FAMILY_1"/>
    <property type="match status" value="1"/>
</dbReference>
<evidence type="ECO:0000256" key="1">
    <source>
        <dbReference type="ARBA" id="ARBA00023015"/>
    </source>
</evidence>
<dbReference type="Proteomes" id="UP000183371">
    <property type="component" value="Unassembled WGS sequence"/>
</dbReference>
<dbReference type="SMART" id="SM00342">
    <property type="entry name" value="HTH_ARAC"/>
    <property type="match status" value="1"/>
</dbReference>
<dbReference type="Gene3D" id="1.10.10.60">
    <property type="entry name" value="Homeodomain-like"/>
    <property type="match status" value="1"/>
</dbReference>
<dbReference type="PRINTS" id="PR00032">
    <property type="entry name" value="HTHARAC"/>
</dbReference>
<dbReference type="PANTHER" id="PTHR47893:SF1">
    <property type="entry name" value="REGULATORY PROTEIN PCHR"/>
    <property type="match status" value="1"/>
</dbReference>
<feature type="domain" description="HTH araC/xylS-type" evidence="4">
    <location>
        <begin position="225"/>
        <end position="323"/>
    </location>
</feature>
<organism evidence="5 6">
    <name type="scientific">Pseudovibrio denitrificans</name>
    <dbReference type="NCBI Taxonomy" id="258256"/>
    <lineage>
        <taxon>Bacteria</taxon>
        <taxon>Pseudomonadati</taxon>
        <taxon>Pseudomonadota</taxon>
        <taxon>Alphaproteobacteria</taxon>
        <taxon>Hyphomicrobiales</taxon>
        <taxon>Stappiaceae</taxon>
        <taxon>Pseudovibrio</taxon>
    </lineage>
</organism>
<dbReference type="GO" id="GO:0043565">
    <property type="term" value="F:sequence-specific DNA binding"/>
    <property type="evidence" value="ECO:0007669"/>
    <property type="project" value="InterPro"/>
</dbReference>
<evidence type="ECO:0000313" key="5">
    <source>
        <dbReference type="EMBL" id="SFU16834.1"/>
    </source>
</evidence>
<dbReference type="EMBL" id="FPBD01000013">
    <property type="protein sequence ID" value="SFU16834.1"/>
    <property type="molecule type" value="Genomic_DNA"/>
</dbReference>
<protein>
    <submittedName>
        <fullName evidence="5">AraC-type DNA-binding protein</fullName>
    </submittedName>
</protein>
<reference evidence="6" key="1">
    <citation type="submission" date="2016-10" db="EMBL/GenBank/DDBJ databases">
        <authorList>
            <person name="Varghese N."/>
            <person name="Submissions S."/>
        </authorList>
    </citation>
    <scope>NUCLEOTIDE SEQUENCE [LARGE SCALE GENOMIC DNA]</scope>
    <source>
        <strain evidence="6">DSM 17465</strain>
    </source>
</reference>
<proteinExistence type="predicted"/>
<evidence type="ECO:0000256" key="2">
    <source>
        <dbReference type="ARBA" id="ARBA00023125"/>
    </source>
</evidence>
<dbReference type="InterPro" id="IPR018060">
    <property type="entry name" value="HTH_AraC"/>
</dbReference>
<keyword evidence="3" id="KW-0804">Transcription</keyword>